<comment type="subunit">
    <text evidence="2">P1 and P2 exist as dimers at the large ribosomal subunit.</text>
</comment>
<evidence type="ECO:0008006" key="8">
    <source>
        <dbReference type="Google" id="ProtNLM"/>
    </source>
</evidence>
<dbReference type="PANTHER" id="PTHR45696:SF10">
    <property type="entry name" value="LARGE RIBOSOMAL SUBUNIT PROTEIN P1"/>
    <property type="match status" value="1"/>
</dbReference>
<dbReference type="AlphaFoldDB" id="A0AA88V9U2"/>
<reference evidence="6" key="1">
    <citation type="submission" date="2022-12" db="EMBL/GenBank/DDBJ databases">
        <title>Draft genome assemblies for two species of Escallonia (Escalloniales).</title>
        <authorList>
            <person name="Chanderbali A."/>
            <person name="Dervinis C."/>
            <person name="Anghel I."/>
            <person name="Soltis D."/>
            <person name="Soltis P."/>
            <person name="Zapata F."/>
        </authorList>
    </citation>
    <scope>NUCLEOTIDE SEQUENCE</scope>
    <source>
        <strain evidence="6">UCBG64.0493</strain>
        <tissue evidence="6">Leaf</tissue>
    </source>
</reference>
<evidence type="ECO:0000256" key="2">
    <source>
        <dbReference type="ARBA" id="ARBA00011266"/>
    </source>
</evidence>
<evidence type="ECO:0000256" key="3">
    <source>
        <dbReference type="ARBA" id="ARBA00022980"/>
    </source>
</evidence>
<dbReference type="Pfam" id="PF00428">
    <property type="entry name" value="Ribosomal_60s"/>
    <property type="match status" value="1"/>
</dbReference>
<evidence type="ECO:0000313" key="7">
    <source>
        <dbReference type="Proteomes" id="UP001188597"/>
    </source>
</evidence>
<gene>
    <name evidence="6" type="ORF">RJ639_017988</name>
</gene>
<protein>
    <recommendedName>
        <fullName evidence="8">60S acidic ribosomal protein P1</fullName>
    </recommendedName>
</protein>
<dbReference type="GO" id="GO:0043021">
    <property type="term" value="F:ribonucleoprotein complex binding"/>
    <property type="evidence" value="ECO:0007669"/>
    <property type="project" value="TreeGrafter"/>
</dbReference>
<dbReference type="InterPro" id="IPR038716">
    <property type="entry name" value="P1/P2_N_sf"/>
</dbReference>
<evidence type="ECO:0000256" key="5">
    <source>
        <dbReference type="SAM" id="MobiDB-lite"/>
    </source>
</evidence>
<feature type="region of interest" description="Disordered" evidence="5">
    <location>
        <begin position="69"/>
        <end position="103"/>
    </location>
</feature>
<dbReference type="GO" id="GO:0030295">
    <property type="term" value="F:protein kinase activator activity"/>
    <property type="evidence" value="ECO:0007669"/>
    <property type="project" value="TreeGrafter"/>
</dbReference>
<keyword evidence="3" id="KW-0689">Ribosomal protein</keyword>
<evidence type="ECO:0000256" key="1">
    <source>
        <dbReference type="ARBA" id="ARBA00005436"/>
    </source>
</evidence>
<keyword evidence="4" id="KW-0687">Ribonucleoprotein</keyword>
<evidence type="ECO:0000256" key="4">
    <source>
        <dbReference type="ARBA" id="ARBA00023274"/>
    </source>
</evidence>
<feature type="compositionally biased region" description="Low complexity" evidence="5">
    <location>
        <begin position="69"/>
        <end position="80"/>
    </location>
</feature>
<name>A0AA88V9U2_9ASTE</name>
<dbReference type="Gene3D" id="1.10.10.1410">
    <property type="match status" value="1"/>
</dbReference>
<proteinExistence type="inferred from homology"/>
<evidence type="ECO:0000313" key="6">
    <source>
        <dbReference type="EMBL" id="KAK3004013.1"/>
    </source>
</evidence>
<dbReference type="EMBL" id="JAVXUP010002325">
    <property type="protein sequence ID" value="KAK3004013.1"/>
    <property type="molecule type" value="Genomic_DNA"/>
</dbReference>
<comment type="similarity">
    <text evidence="1">Belongs to the eukaryotic ribosomal protein P1/P2 family.</text>
</comment>
<dbReference type="CDD" id="cd05831">
    <property type="entry name" value="Ribosomal_P1"/>
    <property type="match status" value="1"/>
</dbReference>
<dbReference type="FunFam" id="1.10.10.1410:FF:000002">
    <property type="entry name" value="60S acidic ribosomal protein P2"/>
    <property type="match status" value="1"/>
</dbReference>
<dbReference type="PANTHER" id="PTHR45696">
    <property type="entry name" value="60S ACIDIC RIBOSOMAL PROTEIN P1"/>
    <property type="match status" value="1"/>
</dbReference>
<comment type="caution">
    <text evidence="6">The sequence shown here is derived from an EMBL/GenBank/DDBJ whole genome shotgun (WGS) entry which is preliminary data.</text>
</comment>
<dbReference type="GO" id="GO:0003735">
    <property type="term" value="F:structural constituent of ribosome"/>
    <property type="evidence" value="ECO:0007669"/>
    <property type="project" value="TreeGrafter"/>
</dbReference>
<keyword evidence="7" id="KW-1185">Reference proteome</keyword>
<dbReference type="GO" id="GO:0022625">
    <property type="term" value="C:cytosolic large ribosomal subunit"/>
    <property type="evidence" value="ECO:0007669"/>
    <property type="project" value="TreeGrafter"/>
</dbReference>
<dbReference type="GO" id="GO:0002181">
    <property type="term" value="P:cytoplasmic translation"/>
    <property type="evidence" value="ECO:0007669"/>
    <property type="project" value="TreeGrafter"/>
</dbReference>
<organism evidence="6 7">
    <name type="scientific">Escallonia herrerae</name>
    <dbReference type="NCBI Taxonomy" id="1293975"/>
    <lineage>
        <taxon>Eukaryota</taxon>
        <taxon>Viridiplantae</taxon>
        <taxon>Streptophyta</taxon>
        <taxon>Embryophyta</taxon>
        <taxon>Tracheophyta</taxon>
        <taxon>Spermatophyta</taxon>
        <taxon>Magnoliopsida</taxon>
        <taxon>eudicotyledons</taxon>
        <taxon>Gunneridae</taxon>
        <taxon>Pentapetalae</taxon>
        <taxon>asterids</taxon>
        <taxon>campanulids</taxon>
        <taxon>Escalloniales</taxon>
        <taxon>Escalloniaceae</taxon>
        <taxon>Escallonia</taxon>
    </lineage>
</organism>
<dbReference type="Proteomes" id="UP001188597">
    <property type="component" value="Unassembled WGS sequence"/>
</dbReference>
<sequence length="103" mass="11068">MDSDGWVYFSFINVNQADKIMAMLRAANLTVESYWPMLFAKLVQKRDVDDLLLNAGLAGNATSAATSAGGAASAAAAAEEPAAEDKEENKEESDEEIFSLFDD</sequence>
<feature type="compositionally biased region" description="Acidic residues" evidence="5">
    <location>
        <begin position="90"/>
        <end position="103"/>
    </location>
</feature>
<accession>A0AA88V9U2</accession>